<keyword evidence="4" id="KW-0472">Membrane</keyword>
<evidence type="ECO:0000256" key="5">
    <source>
        <dbReference type="ARBA" id="ARBA00023237"/>
    </source>
</evidence>
<comment type="similarity">
    <text evidence="2">Belongs to the SusD family.</text>
</comment>
<keyword evidence="3 6" id="KW-0732">Signal</keyword>
<dbReference type="RefSeq" id="WP_072864294.1">
    <property type="nucleotide sequence ID" value="NZ_FQUX01000008.1"/>
</dbReference>
<dbReference type="Pfam" id="PF07980">
    <property type="entry name" value="SusD_RagB"/>
    <property type="match status" value="1"/>
</dbReference>
<dbReference type="SUPFAM" id="SSF48452">
    <property type="entry name" value="TPR-like"/>
    <property type="match status" value="1"/>
</dbReference>
<feature type="domain" description="SusD-like N-terminal" evidence="8">
    <location>
        <begin position="20"/>
        <end position="219"/>
    </location>
</feature>
<name>A0A1M5F1W2_9FLAO</name>
<dbReference type="AlphaFoldDB" id="A0A1M5F1W2"/>
<keyword evidence="10" id="KW-1185">Reference proteome</keyword>
<protein>
    <submittedName>
        <fullName evidence="9">Starch-binding associating with outer membrane</fullName>
    </submittedName>
</protein>
<dbReference type="GO" id="GO:0009279">
    <property type="term" value="C:cell outer membrane"/>
    <property type="evidence" value="ECO:0007669"/>
    <property type="project" value="UniProtKB-SubCell"/>
</dbReference>
<dbReference type="InterPro" id="IPR012944">
    <property type="entry name" value="SusD_RagB_dom"/>
</dbReference>
<organism evidence="9 10">
    <name type="scientific">Arenibacter palladensis</name>
    <dbReference type="NCBI Taxonomy" id="237373"/>
    <lineage>
        <taxon>Bacteria</taxon>
        <taxon>Pseudomonadati</taxon>
        <taxon>Bacteroidota</taxon>
        <taxon>Flavobacteriia</taxon>
        <taxon>Flavobacteriales</taxon>
        <taxon>Flavobacteriaceae</taxon>
        <taxon>Arenibacter</taxon>
    </lineage>
</organism>
<evidence type="ECO:0000256" key="6">
    <source>
        <dbReference type="SAM" id="SignalP"/>
    </source>
</evidence>
<dbReference type="InterPro" id="IPR033985">
    <property type="entry name" value="SusD-like_N"/>
</dbReference>
<evidence type="ECO:0000259" key="7">
    <source>
        <dbReference type="Pfam" id="PF07980"/>
    </source>
</evidence>
<dbReference type="EMBL" id="FQUX01000008">
    <property type="protein sequence ID" value="SHF85456.1"/>
    <property type="molecule type" value="Genomic_DNA"/>
</dbReference>
<evidence type="ECO:0000256" key="2">
    <source>
        <dbReference type="ARBA" id="ARBA00006275"/>
    </source>
</evidence>
<sequence>MKIYRIILLSLLIALSSCSDFLELEPEYLTNEASFYKTEADFETAMIGNYSELQNIYNASLLRLTELTTDNAYIQWTSPTASEFECDEMRLSAANTEVNTVWNLSFKTIVRSNTVLNRIADAELSEGVKRQYQGESYFLRAYNYFNLVRLFGDLPLIEGVFNSPDEIATFDMTRRPVSEIYSFIISDLEQAISLLQGVEMSKSRASSSAAKALLGKVYLTQKNYPEALTTLKSVIDSQEYILQDDYGTMFTNNNDELPESIFEIKYISGNIGEGNGFSSLFTPPSFNAAIFPNNMNGSGRIVPTLDVRGSYENGDLRRELSIRDSLLLLDGTYEQLQYGLKFVDFTNGLQGDGGVNFTPLRYADVLLMYSEALNESDRTDEAYPFINAIRDRAGLEDLSGLSKEEFALALEHERRVEFLSEGQRWFDLARTGRTIQVLNSYFQRIGSSFSVTPEELLMPLPQREIDIDPNLKQNPGY</sequence>
<evidence type="ECO:0000313" key="9">
    <source>
        <dbReference type="EMBL" id="SHF85456.1"/>
    </source>
</evidence>
<dbReference type="InterPro" id="IPR011990">
    <property type="entry name" value="TPR-like_helical_dom_sf"/>
</dbReference>
<feature type="domain" description="RagB/SusD" evidence="7">
    <location>
        <begin position="341"/>
        <end position="477"/>
    </location>
</feature>
<dbReference type="Proteomes" id="UP000184406">
    <property type="component" value="Unassembled WGS sequence"/>
</dbReference>
<feature type="chain" id="PRO_5012725418" evidence="6">
    <location>
        <begin position="20"/>
        <end position="477"/>
    </location>
</feature>
<feature type="signal peptide" evidence="6">
    <location>
        <begin position="1"/>
        <end position="19"/>
    </location>
</feature>
<dbReference type="Gene3D" id="1.25.40.390">
    <property type="match status" value="1"/>
</dbReference>
<comment type="subcellular location">
    <subcellularLocation>
        <location evidence="1">Cell outer membrane</location>
    </subcellularLocation>
</comment>
<evidence type="ECO:0000256" key="4">
    <source>
        <dbReference type="ARBA" id="ARBA00023136"/>
    </source>
</evidence>
<dbReference type="Pfam" id="PF14322">
    <property type="entry name" value="SusD-like_3"/>
    <property type="match status" value="1"/>
</dbReference>
<gene>
    <name evidence="9" type="ORF">SAMN03080594_108106</name>
</gene>
<proteinExistence type="inferred from homology"/>
<evidence type="ECO:0000256" key="1">
    <source>
        <dbReference type="ARBA" id="ARBA00004442"/>
    </source>
</evidence>
<keyword evidence="5" id="KW-0998">Cell outer membrane</keyword>
<accession>A0A1M5F1W2</accession>
<dbReference type="CDD" id="cd08977">
    <property type="entry name" value="SusD"/>
    <property type="match status" value="1"/>
</dbReference>
<evidence type="ECO:0000256" key="3">
    <source>
        <dbReference type="ARBA" id="ARBA00022729"/>
    </source>
</evidence>
<dbReference type="PROSITE" id="PS51257">
    <property type="entry name" value="PROKAR_LIPOPROTEIN"/>
    <property type="match status" value="1"/>
</dbReference>
<evidence type="ECO:0000313" key="10">
    <source>
        <dbReference type="Proteomes" id="UP000184406"/>
    </source>
</evidence>
<dbReference type="OrthoDB" id="5694214at2"/>
<reference evidence="10" key="1">
    <citation type="submission" date="2016-11" db="EMBL/GenBank/DDBJ databases">
        <authorList>
            <person name="Varghese N."/>
            <person name="Submissions S."/>
        </authorList>
    </citation>
    <scope>NUCLEOTIDE SEQUENCE [LARGE SCALE GENOMIC DNA]</scope>
    <source>
        <strain evidence="10">DSM 17539</strain>
    </source>
</reference>
<evidence type="ECO:0000259" key="8">
    <source>
        <dbReference type="Pfam" id="PF14322"/>
    </source>
</evidence>